<keyword evidence="6" id="KW-1185">Reference proteome</keyword>
<evidence type="ECO:0000313" key="6">
    <source>
        <dbReference type="Proteomes" id="UP000440004"/>
    </source>
</evidence>
<dbReference type="GO" id="GO:0003677">
    <property type="term" value="F:DNA binding"/>
    <property type="evidence" value="ECO:0007669"/>
    <property type="project" value="UniProtKB-KW"/>
</dbReference>
<feature type="domain" description="HTH marR-type" evidence="4">
    <location>
        <begin position="1"/>
        <end position="137"/>
    </location>
</feature>
<dbReference type="PANTHER" id="PTHR42756">
    <property type="entry name" value="TRANSCRIPTIONAL REGULATOR, MARR"/>
    <property type="match status" value="1"/>
</dbReference>
<evidence type="ECO:0000256" key="3">
    <source>
        <dbReference type="ARBA" id="ARBA00023163"/>
    </source>
</evidence>
<dbReference type="Proteomes" id="UP000440004">
    <property type="component" value="Unassembled WGS sequence"/>
</dbReference>
<dbReference type="PROSITE" id="PS50995">
    <property type="entry name" value="HTH_MARR_2"/>
    <property type="match status" value="1"/>
</dbReference>
<comment type="caution">
    <text evidence="5">The sequence shown here is derived from an EMBL/GenBank/DDBJ whole genome shotgun (WGS) entry which is preliminary data.</text>
</comment>
<gene>
    <name evidence="5" type="ORF">GC105_01495</name>
</gene>
<reference evidence="5 6" key="1">
    <citation type="submission" date="2019-10" db="EMBL/GenBank/DDBJ databases">
        <title>Alkalibaculum tamaniensis sp.nov., a new alkaliphilic acetogen, isolated on methoxylated aromatics from a mud volcano.</title>
        <authorList>
            <person name="Khomyakova M.A."/>
            <person name="Merkel A.Y."/>
            <person name="Bonch-Osmolovskaya E.A."/>
            <person name="Slobodkin A.I."/>
        </authorList>
    </citation>
    <scope>NUCLEOTIDE SEQUENCE [LARGE SCALE GENOMIC DNA]</scope>
    <source>
        <strain evidence="5 6">M08DMB</strain>
    </source>
</reference>
<dbReference type="SMART" id="SM00347">
    <property type="entry name" value="HTH_MARR"/>
    <property type="match status" value="1"/>
</dbReference>
<evidence type="ECO:0000256" key="1">
    <source>
        <dbReference type="ARBA" id="ARBA00023015"/>
    </source>
</evidence>
<protein>
    <submittedName>
        <fullName evidence="5">MarR family transcriptional regulator</fullName>
    </submittedName>
</protein>
<organism evidence="5 6">
    <name type="scientific">Alkalibaculum sporogenes</name>
    <dbReference type="NCBI Taxonomy" id="2655001"/>
    <lineage>
        <taxon>Bacteria</taxon>
        <taxon>Bacillati</taxon>
        <taxon>Bacillota</taxon>
        <taxon>Clostridia</taxon>
        <taxon>Eubacteriales</taxon>
        <taxon>Eubacteriaceae</taxon>
        <taxon>Alkalibaculum</taxon>
    </lineage>
</organism>
<dbReference type="Pfam" id="PF01047">
    <property type="entry name" value="MarR"/>
    <property type="match status" value="1"/>
</dbReference>
<accession>A0A6A7K5C9</accession>
<keyword evidence="1" id="KW-0805">Transcription regulation</keyword>
<evidence type="ECO:0000256" key="2">
    <source>
        <dbReference type="ARBA" id="ARBA00023125"/>
    </source>
</evidence>
<dbReference type="InterPro" id="IPR036390">
    <property type="entry name" value="WH_DNA-bd_sf"/>
</dbReference>
<keyword evidence="2" id="KW-0238">DNA-binding</keyword>
<dbReference type="Gene3D" id="1.10.10.10">
    <property type="entry name" value="Winged helix-like DNA-binding domain superfamily/Winged helix DNA-binding domain"/>
    <property type="match status" value="1"/>
</dbReference>
<dbReference type="EMBL" id="WHNX01000002">
    <property type="protein sequence ID" value="MPW24467.1"/>
    <property type="molecule type" value="Genomic_DNA"/>
</dbReference>
<evidence type="ECO:0000313" key="5">
    <source>
        <dbReference type="EMBL" id="MPW24467.1"/>
    </source>
</evidence>
<sequence>MFELEDCVSYVATNASKDLIDGFDRKLKNHGITRVQWTALYYIGKYQQINQKQLSTLMRIKESSTTGLVDRMVKEGFIKKKLNHYNRREMLLFLTQKGEKLRSDSIHLGQEYSDFISQGIKLEDLSTFFMVLDKMKDNANMQE</sequence>
<name>A0A6A7K5C9_9FIRM</name>
<dbReference type="RefSeq" id="WP_152800969.1">
    <property type="nucleotide sequence ID" value="NZ_WHNX01000002.1"/>
</dbReference>
<dbReference type="SUPFAM" id="SSF46785">
    <property type="entry name" value="Winged helix' DNA-binding domain"/>
    <property type="match status" value="1"/>
</dbReference>
<dbReference type="InterPro" id="IPR000835">
    <property type="entry name" value="HTH_MarR-typ"/>
</dbReference>
<keyword evidence="3" id="KW-0804">Transcription</keyword>
<evidence type="ECO:0000259" key="4">
    <source>
        <dbReference type="PROSITE" id="PS50995"/>
    </source>
</evidence>
<dbReference type="AlphaFoldDB" id="A0A6A7K5C9"/>
<proteinExistence type="predicted"/>
<dbReference type="PRINTS" id="PR00598">
    <property type="entry name" value="HTHMARR"/>
</dbReference>
<dbReference type="InterPro" id="IPR036388">
    <property type="entry name" value="WH-like_DNA-bd_sf"/>
</dbReference>
<dbReference type="GO" id="GO:0003700">
    <property type="term" value="F:DNA-binding transcription factor activity"/>
    <property type="evidence" value="ECO:0007669"/>
    <property type="project" value="InterPro"/>
</dbReference>
<dbReference type="PANTHER" id="PTHR42756:SF1">
    <property type="entry name" value="TRANSCRIPTIONAL REPRESSOR OF EMRAB OPERON"/>
    <property type="match status" value="1"/>
</dbReference>